<dbReference type="SUPFAM" id="SSF55620">
    <property type="entry name" value="Tetrahydrobiopterin biosynthesis enzymes-like"/>
    <property type="match status" value="1"/>
</dbReference>
<comment type="pathway">
    <text evidence="2">Purine metabolism; 7-cyano-7-deazaguanine biosynthesis.</text>
</comment>
<evidence type="ECO:0000256" key="4">
    <source>
        <dbReference type="ARBA" id="ARBA00012982"/>
    </source>
</evidence>
<dbReference type="InterPro" id="IPR038418">
    <property type="entry name" value="6-PTP_synth/QueD_sf"/>
</dbReference>
<gene>
    <name evidence="11" type="ORF">COA71_02245</name>
</gene>
<comment type="catalytic activity">
    <reaction evidence="10">
        <text>7,8-dihydroneopterin 3'-triphosphate + H2O = 6-carboxy-5,6,7,8-tetrahydropterin + triphosphate + acetaldehyde + 2 H(+)</text>
        <dbReference type="Rhea" id="RHEA:27966"/>
        <dbReference type="ChEBI" id="CHEBI:15343"/>
        <dbReference type="ChEBI" id="CHEBI:15377"/>
        <dbReference type="ChEBI" id="CHEBI:15378"/>
        <dbReference type="ChEBI" id="CHEBI:18036"/>
        <dbReference type="ChEBI" id="CHEBI:58462"/>
        <dbReference type="ChEBI" id="CHEBI:61032"/>
        <dbReference type="EC" id="4.1.2.50"/>
    </reaction>
</comment>
<organism evidence="11 12">
    <name type="scientific">SAR86 cluster bacterium</name>
    <dbReference type="NCBI Taxonomy" id="2030880"/>
    <lineage>
        <taxon>Bacteria</taxon>
        <taxon>Pseudomonadati</taxon>
        <taxon>Pseudomonadota</taxon>
        <taxon>Gammaproteobacteria</taxon>
        <taxon>SAR86 cluster</taxon>
    </lineage>
</organism>
<evidence type="ECO:0000256" key="7">
    <source>
        <dbReference type="ARBA" id="ARBA00022833"/>
    </source>
</evidence>
<dbReference type="GO" id="GO:0046872">
    <property type="term" value="F:metal ion binding"/>
    <property type="evidence" value="ECO:0007669"/>
    <property type="project" value="UniProtKB-KW"/>
</dbReference>
<evidence type="ECO:0000313" key="12">
    <source>
        <dbReference type="Proteomes" id="UP000228987"/>
    </source>
</evidence>
<evidence type="ECO:0000256" key="1">
    <source>
        <dbReference type="ARBA" id="ARBA00001947"/>
    </source>
</evidence>
<evidence type="ECO:0000256" key="3">
    <source>
        <dbReference type="ARBA" id="ARBA00008900"/>
    </source>
</evidence>
<dbReference type="EMBL" id="NVWI01000001">
    <property type="protein sequence ID" value="PCJ43713.1"/>
    <property type="molecule type" value="Genomic_DNA"/>
</dbReference>
<keyword evidence="6" id="KW-0479">Metal-binding</keyword>
<keyword evidence="7" id="KW-0862">Zinc</keyword>
<dbReference type="AlphaFoldDB" id="A0A2A5CIY2"/>
<dbReference type="PANTHER" id="PTHR12589:SF7">
    <property type="entry name" value="6-PYRUVOYL TETRAHYDROBIOPTERIN SYNTHASE"/>
    <property type="match status" value="1"/>
</dbReference>
<comment type="similarity">
    <text evidence="3">Belongs to the PTPS family. QueD subfamily.</text>
</comment>
<dbReference type="Pfam" id="PF01242">
    <property type="entry name" value="PTPS"/>
    <property type="match status" value="1"/>
</dbReference>
<dbReference type="Gene3D" id="3.30.479.10">
    <property type="entry name" value="6-pyruvoyl tetrahydropterin synthase/QueD"/>
    <property type="match status" value="1"/>
</dbReference>
<accession>A0A2A5CIY2</accession>
<evidence type="ECO:0000313" key="11">
    <source>
        <dbReference type="EMBL" id="PCJ43713.1"/>
    </source>
</evidence>
<evidence type="ECO:0000256" key="9">
    <source>
        <dbReference type="ARBA" id="ARBA00031449"/>
    </source>
</evidence>
<evidence type="ECO:0000256" key="10">
    <source>
        <dbReference type="ARBA" id="ARBA00048807"/>
    </source>
</evidence>
<name>A0A2A5CIY2_9GAMM</name>
<evidence type="ECO:0000256" key="8">
    <source>
        <dbReference type="ARBA" id="ARBA00023239"/>
    </source>
</evidence>
<dbReference type="GO" id="GO:0070497">
    <property type="term" value="F:6-carboxytetrahydropterin synthase activity"/>
    <property type="evidence" value="ECO:0007669"/>
    <property type="project" value="UniProtKB-EC"/>
</dbReference>
<comment type="caution">
    <text evidence="11">The sequence shown here is derived from an EMBL/GenBank/DDBJ whole genome shotgun (WGS) entry which is preliminary data.</text>
</comment>
<keyword evidence="8" id="KW-0456">Lyase</keyword>
<reference evidence="12" key="1">
    <citation type="submission" date="2017-08" db="EMBL/GenBank/DDBJ databases">
        <title>A dynamic microbial community with high functional redundancy inhabits the cold, oxic subseafloor aquifer.</title>
        <authorList>
            <person name="Tully B.J."/>
            <person name="Wheat C.G."/>
            <person name="Glazer B.T."/>
            <person name="Huber J.A."/>
        </authorList>
    </citation>
    <scope>NUCLEOTIDE SEQUENCE [LARGE SCALE GENOMIC DNA]</scope>
</reference>
<dbReference type="Proteomes" id="UP000228987">
    <property type="component" value="Unassembled WGS sequence"/>
</dbReference>
<dbReference type="InterPro" id="IPR007115">
    <property type="entry name" value="6-PTP_synth/QueD"/>
</dbReference>
<evidence type="ECO:0000256" key="6">
    <source>
        <dbReference type="ARBA" id="ARBA00022723"/>
    </source>
</evidence>
<dbReference type="UniPathway" id="UPA00391"/>
<evidence type="ECO:0000256" key="2">
    <source>
        <dbReference type="ARBA" id="ARBA00005061"/>
    </source>
</evidence>
<dbReference type="EC" id="4.1.2.50" evidence="4"/>
<dbReference type="PANTHER" id="PTHR12589">
    <property type="entry name" value="PYRUVOYL TETRAHYDROBIOPTERIN SYNTHASE"/>
    <property type="match status" value="1"/>
</dbReference>
<evidence type="ECO:0000256" key="5">
    <source>
        <dbReference type="ARBA" id="ARBA00018141"/>
    </source>
</evidence>
<protein>
    <recommendedName>
        <fullName evidence="5">6-carboxy-5,6,7,8-tetrahydropterin synthase</fullName>
        <ecNumber evidence="4">4.1.2.50</ecNumber>
    </recommendedName>
    <alternativeName>
        <fullName evidence="9">Queuosine biosynthesis protein QueD</fullName>
    </alternativeName>
</protein>
<comment type="cofactor">
    <cofactor evidence="1">
        <name>Zn(2+)</name>
        <dbReference type="ChEBI" id="CHEBI:29105"/>
    </cofactor>
</comment>
<sequence>MYSIAVMKDFIAQHFLIGGDWGEENHPHSHHYVIELIIEHDELDQHGYLVDIVDIEAALEQTAAYFKDKMLNELPEFEGLNPSLEHFSRIIWQQIINQINPPGNGKLEIKLWENENCWAAYKKDYLSS</sequence>
<proteinExistence type="inferred from homology"/>